<proteinExistence type="predicted"/>
<accession>A0A6N4QRC1</accession>
<dbReference type="CDD" id="cd08353">
    <property type="entry name" value="VOC_like"/>
    <property type="match status" value="1"/>
</dbReference>
<organism evidence="3 4">
    <name type="scientific">Leptospira yasudae</name>
    <dbReference type="NCBI Taxonomy" id="2202201"/>
    <lineage>
        <taxon>Bacteria</taxon>
        <taxon>Pseudomonadati</taxon>
        <taxon>Spirochaetota</taxon>
        <taxon>Spirochaetia</taxon>
        <taxon>Leptospirales</taxon>
        <taxon>Leptospiraceae</taxon>
        <taxon>Leptospira</taxon>
    </lineage>
</organism>
<dbReference type="InterPro" id="IPR051785">
    <property type="entry name" value="MMCE/EMCE_epimerase"/>
</dbReference>
<dbReference type="SUPFAM" id="SSF54593">
    <property type="entry name" value="Glyoxalase/Bleomycin resistance protein/Dihydroxybiphenyl dioxygenase"/>
    <property type="match status" value="1"/>
</dbReference>
<reference evidence="3 4" key="1">
    <citation type="journal article" date="2019" name="PLoS Negl. Trop. Dis.">
        <title>Revisiting the worldwide diversity of Leptospira species in the environment.</title>
        <authorList>
            <person name="Vincent A.T."/>
            <person name="Schiettekatte O."/>
            <person name="Bourhy P."/>
            <person name="Veyrier F.J."/>
            <person name="Picardeau M."/>
        </authorList>
    </citation>
    <scope>NUCLEOTIDE SEQUENCE [LARGE SCALE GENOMIC DNA]</scope>
    <source>
        <strain evidence="3 4">201702445</strain>
    </source>
</reference>
<gene>
    <name evidence="3" type="ORF">EHQ83_19365</name>
</gene>
<evidence type="ECO:0000313" key="4">
    <source>
        <dbReference type="Proteomes" id="UP000297613"/>
    </source>
</evidence>
<evidence type="ECO:0000256" key="1">
    <source>
        <dbReference type="ARBA" id="ARBA00022723"/>
    </source>
</evidence>
<evidence type="ECO:0000259" key="2">
    <source>
        <dbReference type="PROSITE" id="PS51819"/>
    </source>
</evidence>
<dbReference type="InterPro" id="IPR037523">
    <property type="entry name" value="VOC_core"/>
</dbReference>
<dbReference type="EMBL" id="RQGM01000078">
    <property type="protein sequence ID" value="TGL78899.1"/>
    <property type="molecule type" value="Genomic_DNA"/>
</dbReference>
<dbReference type="GO" id="GO:0046872">
    <property type="term" value="F:metal ion binding"/>
    <property type="evidence" value="ECO:0007669"/>
    <property type="project" value="UniProtKB-KW"/>
</dbReference>
<name>A0A6N4QRC1_9LEPT</name>
<dbReference type="GO" id="GO:0004493">
    <property type="term" value="F:methylmalonyl-CoA epimerase activity"/>
    <property type="evidence" value="ECO:0007669"/>
    <property type="project" value="TreeGrafter"/>
</dbReference>
<protein>
    <submittedName>
        <fullName evidence="3">VOC family protein</fullName>
    </submittedName>
</protein>
<sequence>MTLKRMDNVSIIVEDLAATIALFSELGMELEGQARVEGPWADDVVGLKGMQVDMALMRTPDGHSRLELVKFLSPKAVSPEAKNAPVNTLGISRIMFAVEDIEEVLARLQTHGAKLVGKVARYEDSYLLCYLRCPEGFLIALAQELK</sequence>
<dbReference type="GO" id="GO:0046491">
    <property type="term" value="P:L-methylmalonyl-CoA metabolic process"/>
    <property type="evidence" value="ECO:0007669"/>
    <property type="project" value="TreeGrafter"/>
</dbReference>
<keyword evidence="1" id="KW-0479">Metal-binding</keyword>
<feature type="domain" description="VOC" evidence="2">
    <location>
        <begin position="5"/>
        <end position="144"/>
    </location>
</feature>
<comment type="caution">
    <text evidence="3">The sequence shown here is derived from an EMBL/GenBank/DDBJ whole genome shotgun (WGS) entry which is preliminary data.</text>
</comment>
<dbReference type="InterPro" id="IPR029068">
    <property type="entry name" value="Glyas_Bleomycin-R_OHBP_Dase"/>
</dbReference>
<dbReference type="PROSITE" id="PS51819">
    <property type="entry name" value="VOC"/>
    <property type="match status" value="1"/>
</dbReference>
<dbReference type="PANTHER" id="PTHR43048">
    <property type="entry name" value="METHYLMALONYL-COA EPIMERASE"/>
    <property type="match status" value="1"/>
</dbReference>
<dbReference type="PANTHER" id="PTHR43048:SF5">
    <property type="entry name" value="BLR5325 PROTEIN"/>
    <property type="match status" value="1"/>
</dbReference>
<dbReference type="AlphaFoldDB" id="A0A6N4QRC1"/>
<evidence type="ECO:0000313" key="3">
    <source>
        <dbReference type="EMBL" id="TGL78899.1"/>
    </source>
</evidence>
<dbReference type="Proteomes" id="UP000297613">
    <property type="component" value="Unassembled WGS sequence"/>
</dbReference>
<dbReference type="Gene3D" id="3.10.180.10">
    <property type="entry name" value="2,3-Dihydroxybiphenyl 1,2-Dioxygenase, domain 1"/>
    <property type="match status" value="1"/>
</dbReference>
<dbReference type="Pfam" id="PF13669">
    <property type="entry name" value="Glyoxalase_4"/>
    <property type="match status" value="1"/>
</dbReference>